<comment type="caution">
    <text evidence="2">The sequence shown here is derived from an EMBL/GenBank/DDBJ whole genome shotgun (WGS) entry which is preliminary data.</text>
</comment>
<feature type="transmembrane region" description="Helical" evidence="1">
    <location>
        <begin position="94"/>
        <end position="111"/>
    </location>
</feature>
<feature type="transmembrane region" description="Helical" evidence="1">
    <location>
        <begin position="123"/>
        <end position="140"/>
    </location>
</feature>
<dbReference type="AlphaFoldDB" id="A0A845G486"/>
<reference evidence="2 3" key="1">
    <citation type="submission" date="2020-01" db="EMBL/GenBank/DDBJ databases">
        <title>Novel species isolated from a subtropical stream in China.</title>
        <authorList>
            <person name="Lu H."/>
        </authorList>
    </citation>
    <scope>NUCLEOTIDE SEQUENCE [LARGE SCALE GENOMIC DNA]</scope>
    <source>
        <strain evidence="2 3">FT82W</strain>
    </source>
</reference>
<keyword evidence="1" id="KW-1133">Transmembrane helix</keyword>
<evidence type="ECO:0000256" key="1">
    <source>
        <dbReference type="SAM" id="Phobius"/>
    </source>
</evidence>
<feature type="transmembrane region" description="Helical" evidence="1">
    <location>
        <begin position="69"/>
        <end position="87"/>
    </location>
</feature>
<keyword evidence="1" id="KW-0812">Transmembrane</keyword>
<sequence length="178" mass="19989">MDGIDAHPTHWRQLGVELKRRTTMPLEHPSFVFFFLVAILIVGPIGVWVELYGYITRIPPNAAPLRSSFTSFVPAFLAATCMQLIWAEDQRKSLRAFSILILAVCTVGLLFCNSRDFADGRAIFLGFILVALSMWMWWVANANQKEFMDSNNQFMTNPIGGENVDGPLQGNLDGFNTD</sequence>
<organism evidence="2 3">
    <name type="scientific">Duganella vulcania</name>
    <dbReference type="NCBI Taxonomy" id="2692166"/>
    <lineage>
        <taxon>Bacteria</taxon>
        <taxon>Pseudomonadati</taxon>
        <taxon>Pseudomonadota</taxon>
        <taxon>Betaproteobacteria</taxon>
        <taxon>Burkholderiales</taxon>
        <taxon>Oxalobacteraceae</taxon>
        <taxon>Telluria group</taxon>
        <taxon>Duganella</taxon>
    </lineage>
</organism>
<evidence type="ECO:0000313" key="3">
    <source>
        <dbReference type="Proteomes" id="UP000470302"/>
    </source>
</evidence>
<protein>
    <submittedName>
        <fullName evidence="2">Uncharacterized protein</fullName>
    </submittedName>
</protein>
<dbReference type="Proteomes" id="UP000470302">
    <property type="component" value="Unassembled WGS sequence"/>
</dbReference>
<dbReference type="EMBL" id="WWCW01000029">
    <property type="protein sequence ID" value="MYM87699.1"/>
    <property type="molecule type" value="Genomic_DNA"/>
</dbReference>
<evidence type="ECO:0000313" key="2">
    <source>
        <dbReference type="EMBL" id="MYM87699.1"/>
    </source>
</evidence>
<dbReference type="RefSeq" id="WP_161096817.1">
    <property type="nucleotide sequence ID" value="NZ_WWCW01000029.1"/>
</dbReference>
<keyword evidence="1" id="KW-0472">Membrane</keyword>
<feature type="transmembrane region" description="Helical" evidence="1">
    <location>
        <begin position="30"/>
        <end position="49"/>
    </location>
</feature>
<accession>A0A845G486</accession>
<proteinExistence type="predicted"/>
<gene>
    <name evidence="2" type="ORF">GTP91_10955</name>
</gene>
<name>A0A845G486_9BURK</name>